<comment type="subcellular location">
    <subcellularLocation>
        <location evidence="1">Membrane</location>
        <topology evidence="1">Multi-pass membrane protein</topology>
    </subcellularLocation>
</comment>
<proteinExistence type="predicted"/>
<evidence type="ECO:0000313" key="8">
    <source>
        <dbReference type="Proteomes" id="UP001400965"/>
    </source>
</evidence>
<sequence>MLPKLFKMIKENELTKEQVGKDIIAGIIVAIIALPLSIALAISSGVSPEKGLITAIFAGFIISFLGGSKVQIGGPTGAFVVIVYGVIKTYGITGLITATMMAGVILVVMGLLKFGSLIKYVPQTITVGFTSGIAVTLLTTQLKDFFGFKIKNVPAEFIGKIGSYIQHISTFDIASFLIGIACIFILVYWPKVNKKIPASIIVLILSTLLVNLFNLPTDTIGTRFNEISSSIPKPQIPHIDLQTITKLIKPAITIALLGAIESLLSCVVSDNMIDDKHDSNMELVAQGLGNIVSSIFGGIPATGAIARTAANVKNGGRSPISGMVHAITLLLIMVILMPLAKLIPMTTLAAILIVVSYNMGEWSHFKELLSSSKSDVLVLIITFTLTVVFDLVFAIGVGMVVHYILKFVKDRNEKAEDELEAA</sequence>
<dbReference type="PANTHER" id="PTHR11814">
    <property type="entry name" value="SULFATE TRANSPORTER"/>
    <property type="match status" value="1"/>
</dbReference>
<feature type="domain" description="SLC26A/SulP transporter" evidence="6">
    <location>
        <begin position="21"/>
        <end position="382"/>
    </location>
</feature>
<feature type="transmembrane region" description="Helical" evidence="5">
    <location>
        <begin position="327"/>
        <end position="357"/>
    </location>
</feature>
<feature type="transmembrane region" description="Helical" evidence="5">
    <location>
        <begin position="79"/>
        <end position="108"/>
    </location>
</feature>
<evidence type="ECO:0000259" key="6">
    <source>
        <dbReference type="Pfam" id="PF00916"/>
    </source>
</evidence>
<feature type="transmembrane region" description="Helical" evidence="5">
    <location>
        <begin position="170"/>
        <end position="190"/>
    </location>
</feature>
<evidence type="ECO:0000256" key="4">
    <source>
        <dbReference type="ARBA" id="ARBA00023136"/>
    </source>
</evidence>
<dbReference type="InterPro" id="IPR001902">
    <property type="entry name" value="SLC26A/SulP_fam"/>
</dbReference>
<organism evidence="7 8">
    <name type="scientific">Paraclostridium tenue</name>
    <dbReference type="NCBI Taxonomy" id="1737"/>
    <lineage>
        <taxon>Bacteria</taxon>
        <taxon>Bacillati</taxon>
        <taxon>Bacillota</taxon>
        <taxon>Clostridia</taxon>
        <taxon>Peptostreptococcales</taxon>
        <taxon>Peptostreptococcaceae</taxon>
        <taxon>Paraclostridium</taxon>
    </lineage>
</organism>
<name>A0ABN1LXR6_9FIRM</name>
<keyword evidence="4 5" id="KW-0472">Membrane</keyword>
<dbReference type="Proteomes" id="UP001400965">
    <property type="component" value="Unassembled WGS sequence"/>
</dbReference>
<keyword evidence="3 5" id="KW-1133">Transmembrane helix</keyword>
<accession>A0ABN1LXR6</accession>
<evidence type="ECO:0000256" key="5">
    <source>
        <dbReference type="SAM" id="Phobius"/>
    </source>
</evidence>
<evidence type="ECO:0000256" key="3">
    <source>
        <dbReference type="ARBA" id="ARBA00022989"/>
    </source>
</evidence>
<feature type="transmembrane region" description="Helical" evidence="5">
    <location>
        <begin position="51"/>
        <end position="67"/>
    </location>
</feature>
<comment type="caution">
    <text evidence="7">The sequence shown here is derived from an EMBL/GenBank/DDBJ whole genome shotgun (WGS) entry which is preliminary data.</text>
</comment>
<dbReference type="EMBL" id="BAAACP010000001">
    <property type="protein sequence ID" value="GAA0861480.1"/>
    <property type="molecule type" value="Genomic_DNA"/>
</dbReference>
<dbReference type="InterPro" id="IPR011547">
    <property type="entry name" value="SLC26A/SulP_dom"/>
</dbReference>
<evidence type="ECO:0000256" key="2">
    <source>
        <dbReference type="ARBA" id="ARBA00022692"/>
    </source>
</evidence>
<feature type="transmembrane region" description="Helical" evidence="5">
    <location>
        <begin position="120"/>
        <end position="139"/>
    </location>
</feature>
<evidence type="ECO:0000313" key="7">
    <source>
        <dbReference type="EMBL" id="GAA0861480.1"/>
    </source>
</evidence>
<reference evidence="7 8" key="1">
    <citation type="journal article" date="2019" name="Int. J. Syst. Evol. Microbiol.">
        <title>The Global Catalogue of Microorganisms (GCM) 10K type strain sequencing project: providing services to taxonomists for standard genome sequencing and annotation.</title>
        <authorList>
            <consortium name="The Broad Institute Genomics Platform"/>
            <consortium name="The Broad Institute Genome Sequencing Center for Infectious Disease"/>
            <person name="Wu L."/>
            <person name="Ma J."/>
        </authorList>
    </citation>
    <scope>NUCLEOTIDE SEQUENCE [LARGE SCALE GENOMIC DNA]</scope>
    <source>
        <strain evidence="7 8">JCM 6486</strain>
    </source>
</reference>
<evidence type="ECO:0000256" key="1">
    <source>
        <dbReference type="ARBA" id="ARBA00004141"/>
    </source>
</evidence>
<keyword evidence="2 5" id="KW-0812">Transmembrane</keyword>
<dbReference type="Pfam" id="PF00916">
    <property type="entry name" value="Sulfate_transp"/>
    <property type="match status" value="1"/>
</dbReference>
<keyword evidence="8" id="KW-1185">Reference proteome</keyword>
<feature type="transmembrane region" description="Helical" evidence="5">
    <location>
        <begin position="23"/>
        <end position="45"/>
    </location>
</feature>
<feature type="transmembrane region" description="Helical" evidence="5">
    <location>
        <begin position="196"/>
        <end position="215"/>
    </location>
</feature>
<feature type="transmembrane region" description="Helical" evidence="5">
    <location>
        <begin position="377"/>
        <end position="405"/>
    </location>
</feature>
<protein>
    <recommendedName>
        <fullName evidence="6">SLC26A/SulP transporter domain-containing protein</fullName>
    </recommendedName>
</protein>
<gene>
    <name evidence="7" type="ORF">GCM10008917_02980</name>
</gene>